<feature type="domain" description="YcgL" evidence="2">
    <location>
        <begin position="1"/>
        <end position="85"/>
    </location>
</feature>
<name>A0A1G4XUX9_9ENTR</name>
<dbReference type="Gene3D" id="3.10.510.20">
    <property type="entry name" value="YcgL domain"/>
    <property type="match status" value="1"/>
</dbReference>
<evidence type="ECO:0000259" key="2">
    <source>
        <dbReference type="PROSITE" id="PS51648"/>
    </source>
</evidence>
<dbReference type="PROSITE" id="PS51648">
    <property type="entry name" value="YCGL"/>
    <property type="match status" value="1"/>
</dbReference>
<dbReference type="AlphaFoldDB" id="A0A1G4XUX9"/>
<dbReference type="InterPro" id="IPR027354">
    <property type="entry name" value="YcgL_dom"/>
</dbReference>
<dbReference type="RefSeq" id="WP_017456993.1">
    <property type="nucleotide sequence ID" value="NZ_CP016337.1"/>
</dbReference>
<sequence>MFCVIYRSARRDQTYLYVEKRDDFSRVPEALMQSFGQPELAMILPLDGRKKLVGADLEKVKEALISQGYYLQLPPPQENLLKQHLADQGKE</sequence>
<dbReference type="GeneID" id="23844982"/>
<dbReference type="Pfam" id="PF05166">
    <property type="entry name" value="YcgL"/>
    <property type="match status" value="1"/>
</dbReference>
<reference evidence="3 4" key="1">
    <citation type="submission" date="2016-10" db="EMBL/GenBank/DDBJ databases">
        <authorList>
            <person name="Varghese N."/>
            <person name="Submissions S."/>
        </authorList>
    </citation>
    <scope>NUCLEOTIDE SEQUENCE [LARGE SCALE GENOMIC DNA]</scope>
    <source>
        <strain evidence="3 4">CGMCC 1.12102</strain>
    </source>
</reference>
<dbReference type="PANTHER" id="PTHR38109:SF1">
    <property type="entry name" value="PROTEIN YCGL"/>
    <property type="match status" value="1"/>
</dbReference>
<evidence type="ECO:0000313" key="3">
    <source>
        <dbReference type="EMBL" id="SCX44999.1"/>
    </source>
</evidence>
<evidence type="ECO:0000256" key="1">
    <source>
        <dbReference type="HAMAP-Rule" id="MF_01866"/>
    </source>
</evidence>
<dbReference type="SUPFAM" id="SSF160191">
    <property type="entry name" value="YcgL-like"/>
    <property type="match status" value="1"/>
</dbReference>
<dbReference type="EMBL" id="FMUI01000003">
    <property type="protein sequence ID" value="SCX44999.1"/>
    <property type="molecule type" value="Genomic_DNA"/>
</dbReference>
<evidence type="ECO:0000313" key="4">
    <source>
        <dbReference type="Proteomes" id="UP000183569"/>
    </source>
</evidence>
<dbReference type="Proteomes" id="UP000183569">
    <property type="component" value="Unassembled WGS sequence"/>
</dbReference>
<proteinExistence type="inferred from homology"/>
<dbReference type="HAMAP" id="MF_01866">
    <property type="entry name" value="UPF0745"/>
    <property type="match status" value="1"/>
</dbReference>
<comment type="caution">
    <text evidence="3">The sequence shown here is derived from an EMBL/GenBank/DDBJ whole genome shotgun (WGS) entry which is preliminary data.</text>
</comment>
<dbReference type="PANTHER" id="PTHR38109">
    <property type="entry name" value="PROTEIN YCGL"/>
    <property type="match status" value="1"/>
</dbReference>
<protein>
    <recommendedName>
        <fullName evidence="1">YcgL domain-containing protein SAMN02927897_01483</fullName>
    </recommendedName>
</protein>
<organism evidence="3 4">
    <name type="scientific">Kosakonia sacchari</name>
    <dbReference type="NCBI Taxonomy" id="1158459"/>
    <lineage>
        <taxon>Bacteria</taxon>
        <taxon>Pseudomonadati</taxon>
        <taxon>Pseudomonadota</taxon>
        <taxon>Gammaproteobacteria</taxon>
        <taxon>Enterobacterales</taxon>
        <taxon>Enterobacteriaceae</taxon>
        <taxon>Kosakonia</taxon>
    </lineage>
</organism>
<accession>A0A1G4XUX9</accession>
<dbReference type="InterPro" id="IPR038068">
    <property type="entry name" value="YcgL-like_sf"/>
</dbReference>
<gene>
    <name evidence="3" type="ORF">SAMN02927897_01483</name>
</gene>